<keyword evidence="7" id="KW-1185">Reference proteome</keyword>
<evidence type="ECO:0000256" key="3">
    <source>
        <dbReference type="ARBA" id="ARBA00023136"/>
    </source>
</evidence>
<evidence type="ECO:0000313" key="7">
    <source>
        <dbReference type="Proteomes" id="UP000265663"/>
    </source>
</evidence>
<name>A0A3M7MA86_9PLEO</name>
<evidence type="ECO:0000256" key="4">
    <source>
        <dbReference type="SAM" id="MobiDB-lite"/>
    </source>
</evidence>
<dbReference type="AlphaFoldDB" id="A0A3M7MA86"/>
<evidence type="ECO:0000256" key="2">
    <source>
        <dbReference type="ARBA" id="ARBA00022989"/>
    </source>
</evidence>
<keyword evidence="1 5" id="KW-0812">Transmembrane</keyword>
<keyword evidence="3 5" id="KW-0472">Membrane</keyword>
<dbReference type="GO" id="GO:0006890">
    <property type="term" value="P:retrograde vesicle-mediated transport, Golgi to endoplasmic reticulum"/>
    <property type="evidence" value="ECO:0007669"/>
    <property type="project" value="TreeGrafter"/>
</dbReference>
<dbReference type="PANTHER" id="PTHR28263">
    <property type="entry name" value="GOLGI TO ER TRAFFIC PROTEIN 2"/>
    <property type="match status" value="1"/>
</dbReference>
<dbReference type="Pfam" id="PF08690">
    <property type="entry name" value="GET2"/>
    <property type="match status" value="1"/>
</dbReference>
<dbReference type="OrthoDB" id="5393181at2759"/>
<feature type="region of interest" description="Disordered" evidence="4">
    <location>
        <begin position="1"/>
        <end position="200"/>
    </location>
</feature>
<dbReference type="Proteomes" id="UP000265663">
    <property type="component" value="Unassembled WGS sequence"/>
</dbReference>
<keyword evidence="2 5" id="KW-1133">Transmembrane helix</keyword>
<protein>
    <submittedName>
        <fullName evidence="6">Sad1 interacting factor 1</fullName>
    </submittedName>
</protein>
<dbReference type="EMBL" id="KE747826">
    <property type="protein sequence ID" value="RMZ71300.1"/>
    <property type="molecule type" value="Genomic_DNA"/>
</dbReference>
<sequence length="334" mass="35100">MNDPIATTRFLHTTTAPHMADSSAPAPDAVPGESPAQTKARLRRERLAAKSGASRLQKITALQGGPPKDISELEKDVPVKPATASQFTPSVSGTATPDPDEVDISQHHYAPASQPRLPSPFTFDGNQSGPFGPGQASDPSQDPMMAMLQQMMGAGGGGMPGMPGAPGQAGAPPGGMPPGLASMFSAMQGGGPSEPSPDQSSAWVWRLVHSVFSLGLAIYIVLQTPFTGSKISRDNTADDEWGTQSTPTDNFAHFFYLFATFQVVLQSSRYFIEQGQLQGSGILSTIAGILPQPYSGYVRTVGRYSVIYSTVVSDAMVVVFVLGATSWWRGAAVA</sequence>
<feature type="transmembrane region" description="Helical" evidence="5">
    <location>
        <begin position="306"/>
        <end position="328"/>
    </location>
</feature>
<evidence type="ECO:0000313" key="6">
    <source>
        <dbReference type="EMBL" id="RMZ71300.1"/>
    </source>
</evidence>
<feature type="compositionally biased region" description="Polar residues" evidence="4">
    <location>
        <begin position="83"/>
        <end position="95"/>
    </location>
</feature>
<evidence type="ECO:0000256" key="5">
    <source>
        <dbReference type="SAM" id="Phobius"/>
    </source>
</evidence>
<evidence type="ECO:0000256" key="1">
    <source>
        <dbReference type="ARBA" id="ARBA00022692"/>
    </source>
</evidence>
<feature type="compositionally biased region" description="Low complexity" evidence="4">
    <location>
        <begin position="143"/>
        <end position="152"/>
    </location>
</feature>
<gene>
    <name evidence="6" type="ORF">GMOD_00005834</name>
</gene>
<proteinExistence type="predicted"/>
<dbReference type="InterPro" id="IPR028143">
    <property type="entry name" value="Get2/sif1"/>
</dbReference>
<feature type="compositionally biased region" description="Low complexity" evidence="4">
    <location>
        <begin position="20"/>
        <end position="29"/>
    </location>
</feature>
<accession>A0A3M7MA86</accession>
<feature type="compositionally biased region" description="Basic and acidic residues" evidence="4">
    <location>
        <begin position="69"/>
        <end position="78"/>
    </location>
</feature>
<dbReference type="PANTHER" id="PTHR28263:SF1">
    <property type="entry name" value="GOLGI TO ER TRAFFIC PROTEIN 2"/>
    <property type="match status" value="1"/>
</dbReference>
<organism evidence="6 7">
    <name type="scientific">Pyrenophora seminiperda CCB06</name>
    <dbReference type="NCBI Taxonomy" id="1302712"/>
    <lineage>
        <taxon>Eukaryota</taxon>
        <taxon>Fungi</taxon>
        <taxon>Dikarya</taxon>
        <taxon>Ascomycota</taxon>
        <taxon>Pezizomycotina</taxon>
        <taxon>Dothideomycetes</taxon>
        <taxon>Pleosporomycetidae</taxon>
        <taxon>Pleosporales</taxon>
        <taxon>Pleosporineae</taxon>
        <taxon>Pleosporaceae</taxon>
        <taxon>Pyrenophora</taxon>
    </lineage>
</organism>
<reference evidence="6 7" key="1">
    <citation type="journal article" date="2014" name="PLoS ONE">
        <title>De novo Genome Assembly of the Fungal Plant Pathogen Pyrenophora semeniperda.</title>
        <authorList>
            <person name="Soliai M.M."/>
            <person name="Meyer S.E."/>
            <person name="Udall J.A."/>
            <person name="Elzinga D.E."/>
            <person name="Hermansen R.A."/>
            <person name="Bodily P.M."/>
            <person name="Hart A.A."/>
            <person name="Coleman C.E."/>
        </authorList>
    </citation>
    <scope>NUCLEOTIDE SEQUENCE [LARGE SCALE GENOMIC DNA]</scope>
    <source>
        <strain evidence="6 7">CCB06</strain>
        <tissue evidence="6">Mycelium</tissue>
    </source>
</reference>